<dbReference type="InterPro" id="IPR002625">
    <property type="entry name" value="Smr_dom"/>
</dbReference>
<reference evidence="2 3" key="1">
    <citation type="submission" date="2019-01" db="EMBL/GenBank/DDBJ databases">
        <title>Flavobacterium sp. nov.,isolated from freshwater.</title>
        <authorList>
            <person name="Zhang R."/>
            <person name="Du Z.-J."/>
        </authorList>
    </citation>
    <scope>NUCLEOTIDE SEQUENCE [LARGE SCALE GENOMIC DNA]</scope>
    <source>
        <strain evidence="2 3">1E403</strain>
    </source>
</reference>
<protein>
    <submittedName>
        <fullName evidence="2">DNA mismatch repair protein MutS</fullName>
    </submittedName>
</protein>
<proteinExistence type="predicted"/>
<evidence type="ECO:0000313" key="2">
    <source>
        <dbReference type="EMBL" id="RWX00534.1"/>
    </source>
</evidence>
<accession>A0A444HB95</accession>
<gene>
    <name evidence="2" type="ORF">EPI11_09680</name>
</gene>
<dbReference type="EMBL" id="SBII01000005">
    <property type="protein sequence ID" value="RWX00534.1"/>
    <property type="molecule type" value="Genomic_DNA"/>
</dbReference>
<dbReference type="OrthoDB" id="1524810at2"/>
<dbReference type="Proteomes" id="UP000287527">
    <property type="component" value="Unassembled WGS sequence"/>
</dbReference>
<feature type="domain" description="Smr" evidence="1">
    <location>
        <begin position="124"/>
        <end position="180"/>
    </location>
</feature>
<dbReference type="AlphaFoldDB" id="A0A444HB95"/>
<dbReference type="PROSITE" id="PS50828">
    <property type="entry name" value="SMR"/>
    <property type="match status" value="1"/>
</dbReference>
<dbReference type="Gene3D" id="3.30.1370.110">
    <property type="match status" value="1"/>
</dbReference>
<evidence type="ECO:0000259" key="1">
    <source>
        <dbReference type="PROSITE" id="PS50828"/>
    </source>
</evidence>
<comment type="caution">
    <text evidence="2">The sequence shown here is derived from an EMBL/GenBank/DDBJ whole genome shotgun (WGS) entry which is preliminary data.</text>
</comment>
<dbReference type="RefSeq" id="WP_128389763.1">
    <property type="nucleotide sequence ID" value="NZ_SBII01000005.1"/>
</dbReference>
<organism evidence="2 3">
    <name type="scientific">Flavobacterium cerinum</name>
    <dbReference type="NCBI Taxonomy" id="2502784"/>
    <lineage>
        <taxon>Bacteria</taxon>
        <taxon>Pseudomonadati</taxon>
        <taxon>Bacteroidota</taxon>
        <taxon>Flavobacteriia</taxon>
        <taxon>Flavobacteriales</taxon>
        <taxon>Flavobacteriaceae</taxon>
        <taxon>Flavobacterium</taxon>
    </lineage>
</organism>
<dbReference type="InterPro" id="IPR036063">
    <property type="entry name" value="Smr_dom_sf"/>
</dbReference>
<sequence length="185" mass="21059">MGFNIGDEVTVLDDSFGGRVKGFKGAQIVIETHEGFELSFDEKELIKIHNANELKSFISSQSLGTVLKEKEEPKKRSFVKEKKSKKDDFVLEVDLHIEKLVPNKRGMSNYDILTLQSDTAKRQLEFAIKNRMPKVVFIHGIGEGILKAELDFLLGRYEGISFRDADYQKYGLGATEVYIKQNPNR</sequence>
<keyword evidence="3" id="KW-1185">Reference proteome</keyword>
<name>A0A444HB95_9FLAO</name>
<evidence type="ECO:0000313" key="3">
    <source>
        <dbReference type="Proteomes" id="UP000287527"/>
    </source>
</evidence>
<dbReference type="Pfam" id="PF01713">
    <property type="entry name" value="Smr"/>
    <property type="match status" value="1"/>
</dbReference>